<dbReference type="EC" id="3.5.1.25" evidence="2"/>
<keyword evidence="4 12" id="KW-0479">Metal-binding</keyword>
<evidence type="ECO:0000256" key="3">
    <source>
        <dbReference type="ARBA" id="ARBA00018029"/>
    </source>
</evidence>
<reference evidence="14" key="1">
    <citation type="submission" date="2021-02" db="EMBL/GenBank/DDBJ databases">
        <title>Natronoglycomyces albus gen. nov., sp. nov, a haloalkaliphilic actinobacterium from a soda solonchak soil.</title>
        <authorList>
            <person name="Sorokin D.Y."/>
            <person name="Khijniak T.V."/>
            <person name="Zakharycheva A.P."/>
            <person name="Boueva O.V."/>
            <person name="Ariskina E.V."/>
            <person name="Hahnke R.L."/>
            <person name="Bunk B."/>
            <person name="Sproer C."/>
            <person name="Schumann P."/>
            <person name="Evtushenko L.I."/>
            <person name="Kublanov I.V."/>
        </authorList>
    </citation>
    <scope>NUCLEOTIDE SEQUENCE</scope>
    <source>
        <strain evidence="14">DSM 106290</strain>
    </source>
</reference>
<evidence type="ECO:0000256" key="5">
    <source>
        <dbReference type="ARBA" id="ARBA00022801"/>
    </source>
</evidence>
<dbReference type="PANTHER" id="PTHR11113:SF14">
    <property type="entry name" value="N-ACETYLGLUCOSAMINE-6-PHOSPHATE DEACETYLASE"/>
    <property type="match status" value="1"/>
</dbReference>
<evidence type="ECO:0000256" key="4">
    <source>
        <dbReference type="ARBA" id="ARBA00022723"/>
    </source>
</evidence>
<feature type="binding site" evidence="11">
    <location>
        <position position="244"/>
    </location>
    <ligand>
        <name>substrate</name>
    </ligand>
</feature>
<dbReference type="FunFam" id="3.20.20.140:FF:000004">
    <property type="entry name" value="N-acetylglucosamine-6-phosphate deacetylase"/>
    <property type="match status" value="1"/>
</dbReference>
<feature type="binding site" evidence="11">
    <location>
        <position position="133"/>
    </location>
    <ligand>
        <name>substrate</name>
    </ligand>
</feature>
<dbReference type="Gene3D" id="3.20.20.140">
    <property type="entry name" value="Metal-dependent hydrolases"/>
    <property type="match status" value="1"/>
</dbReference>
<dbReference type="GO" id="GO:0046872">
    <property type="term" value="F:metal ion binding"/>
    <property type="evidence" value="ECO:0007669"/>
    <property type="project" value="UniProtKB-KW"/>
</dbReference>
<dbReference type="InterPro" id="IPR006680">
    <property type="entry name" value="Amidohydro-rel"/>
</dbReference>
<dbReference type="AlphaFoldDB" id="A0A895XR66"/>
<dbReference type="CDD" id="cd00854">
    <property type="entry name" value="NagA"/>
    <property type="match status" value="1"/>
</dbReference>
<accession>A0A895XR66</accession>
<evidence type="ECO:0000256" key="8">
    <source>
        <dbReference type="ARBA" id="ARBA00060590"/>
    </source>
</evidence>
<evidence type="ECO:0000256" key="9">
    <source>
        <dbReference type="PIRNR" id="PIRNR038994"/>
    </source>
</evidence>
<keyword evidence="5 9" id="KW-0378">Hydrolase</keyword>
<feature type="binding site" evidence="12">
    <location>
        <position position="188"/>
    </location>
    <ligand>
        <name>Zn(2+)</name>
        <dbReference type="ChEBI" id="CHEBI:29105"/>
    </ligand>
</feature>
<dbReference type="NCBIfam" id="TIGR00221">
    <property type="entry name" value="nagA"/>
    <property type="match status" value="1"/>
</dbReference>
<feature type="binding site" evidence="11">
    <location>
        <begin position="301"/>
        <end position="303"/>
    </location>
    <ligand>
        <name>substrate</name>
    </ligand>
</feature>
<feature type="binding site" evidence="12">
    <location>
        <position position="209"/>
    </location>
    <ligand>
        <name>Zn(2+)</name>
        <dbReference type="ChEBI" id="CHEBI:29105"/>
    </ligand>
</feature>
<dbReference type="Pfam" id="PF01979">
    <property type="entry name" value="Amidohydro_1"/>
    <property type="match status" value="1"/>
</dbReference>
<evidence type="ECO:0000256" key="12">
    <source>
        <dbReference type="PIRSR" id="PIRSR038994-3"/>
    </source>
</evidence>
<dbReference type="InterPro" id="IPR032466">
    <property type="entry name" value="Metal_Hydrolase"/>
</dbReference>
<evidence type="ECO:0000313" key="14">
    <source>
        <dbReference type="EMBL" id="QSB05655.1"/>
    </source>
</evidence>
<evidence type="ECO:0000313" key="15">
    <source>
        <dbReference type="Proteomes" id="UP000662939"/>
    </source>
</evidence>
<feature type="binding site" evidence="12">
    <location>
        <position position="122"/>
    </location>
    <ligand>
        <name>Zn(2+)</name>
        <dbReference type="ChEBI" id="CHEBI:29105"/>
    </ligand>
</feature>
<evidence type="ECO:0000259" key="13">
    <source>
        <dbReference type="Pfam" id="PF01979"/>
    </source>
</evidence>
<gene>
    <name evidence="14" type="primary">nagA</name>
    <name evidence="14" type="ORF">JQS30_01625</name>
</gene>
<evidence type="ECO:0000256" key="6">
    <source>
        <dbReference type="ARBA" id="ARBA00023277"/>
    </source>
</evidence>
<dbReference type="Gene3D" id="2.30.40.10">
    <property type="entry name" value="Urease, subunit C, domain 1"/>
    <property type="match status" value="1"/>
</dbReference>
<dbReference type="InterPro" id="IPR011059">
    <property type="entry name" value="Metal-dep_hydrolase_composite"/>
</dbReference>
<dbReference type="GO" id="GO:0008448">
    <property type="term" value="F:N-acetylglucosamine-6-phosphate deacetylase activity"/>
    <property type="evidence" value="ECO:0007669"/>
    <property type="project" value="UniProtKB-EC"/>
</dbReference>
<comment type="pathway">
    <text evidence="8">Amino-sugar metabolism; N-acetylneuraminate degradation; D-fructose 6-phosphate from N-acetylneuraminate: step 4/5.</text>
</comment>
<dbReference type="EMBL" id="CP070496">
    <property type="protein sequence ID" value="QSB05655.1"/>
    <property type="molecule type" value="Genomic_DNA"/>
</dbReference>
<dbReference type="PIRSF" id="PIRSF038994">
    <property type="entry name" value="NagA"/>
    <property type="match status" value="1"/>
</dbReference>
<keyword evidence="15" id="KW-1185">Reference proteome</keyword>
<dbReference type="SUPFAM" id="SSF51338">
    <property type="entry name" value="Composite domain of metallo-dependent hydrolases"/>
    <property type="match status" value="1"/>
</dbReference>
<evidence type="ECO:0000256" key="2">
    <source>
        <dbReference type="ARBA" id="ARBA00011899"/>
    </source>
</evidence>
<sequence length="376" mass="39567">MSELSSQVNWPTVASVVTPDGVLTGAIVIEDGCVTRIEERQGEPQGWVVPGFVDIHCHGGGGHSLATGEAESARAARAFHLGRGTTSLVASLVSSPFDLMLKATEAYRPLVEEGTLAGIHFEGPYLAQSRCGAQNPQYLRDASVSELRQLVETGQGAVKMVTIAPERPGALEAIEFLASQGVVPSIGHTDATFEQTEEAIEAGAYAATHLFNAMRPFNHRDPGPIPALLDDGRVVAEIIADPVHLHPGTMRFAFNVSLPQWTVLVSDAMAATGLSDGDYELGGLEVTVKNGEARLTSDGSIAGSTITMLDAFRNAVNMAGQDVVSVSQMASATPAELLGLADVGTLEIGKRADAVWLGPDLELRGVMHRGQVQPLS</sequence>
<comment type="catalytic activity">
    <reaction evidence="7">
        <text>N-acetyl-D-glucosamine 6-phosphate + H2O = D-glucosamine 6-phosphate + acetate</text>
        <dbReference type="Rhea" id="RHEA:22936"/>
        <dbReference type="ChEBI" id="CHEBI:15377"/>
        <dbReference type="ChEBI" id="CHEBI:30089"/>
        <dbReference type="ChEBI" id="CHEBI:57513"/>
        <dbReference type="ChEBI" id="CHEBI:58725"/>
        <dbReference type="EC" id="3.5.1.25"/>
    </reaction>
</comment>
<evidence type="ECO:0000256" key="11">
    <source>
        <dbReference type="PIRSR" id="PIRSR038994-2"/>
    </source>
</evidence>
<organism evidence="14 15">
    <name type="scientific">Natronoglycomyces albus</name>
    <dbReference type="NCBI Taxonomy" id="2811108"/>
    <lineage>
        <taxon>Bacteria</taxon>
        <taxon>Bacillati</taxon>
        <taxon>Actinomycetota</taxon>
        <taxon>Actinomycetes</taxon>
        <taxon>Glycomycetales</taxon>
        <taxon>Glycomycetaceae</taxon>
        <taxon>Natronoglycomyces</taxon>
    </lineage>
</organism>
<dbReference type="PANTHER" id="PTHR11113">
    <property type="entry name" value="N-ACETYLGLUCOSAMINE-6-PHOSPHATE DEACETYLASE"/>
    <property type="match status" value="1"/>
</dbReference>
<dbReference type="KEGG" id="nav:JQS30_01625"/>
<comment type="similarity">
    <text evidence="1 9">Belongs to the metallo-dependent hydrolases superfamily. NagA family.</text>
</comment>
<proteinExistence type="inferred from homology"/>
<comment type="cofactor">
    <cofactor evidence="12">
        <name>a divalent metal cation</name>
        <dbReference type="ChEBI" id="CHEBI:60240"/>
    </cofactor>
    <text evidence="12">Binds 1 divalent metal cation per subunit.</text>
</comment>
<feature type="binding site" evidence="11">
    <location>
        <position position="220"/>
    </location>
    <ligand>
        <name>substrate</name>
    </ligand>
</feature>
<protein>
    <recommendedName>
        <fullName evidence="3">N-acetylglucosamine-6-phosphate deacetylase</fullName>
        <ecNumber evidence="2">3.5.1.25</ecNumber>
    </recommendedName>
</protein>
<keyword evidence="6 9" id="KW-0119">Carbohydrate metabolism</keyword>
<dbReference type="GO" id="GO:0006046">
    <property type="term" value="P:N-acetylglucosamine catabolic process"/>
    <property type="evidence" value="ECO:0007669"/>
    <property type="project" value="TreeGrafter"/>
</dbReference>
<dbReference type="InterPro" id="IPR003764">
    <property type="entry name" value="GlcNAc_6-P_deAcase"/>
</dbReference>
<feature type="binding site" evidence="11">
    <location>
        <begin position="212"/>
        <end position="213"/>
    </location>
    <ligand>
        <name>substrate</name>
    </ligand>
</feature>
<evidence type="ECO:0000256" key="10">
    <source>
        <dbReference type="PIRSR" id="PIRSR038994-1"/>
    </source>
</evidence>
<dbReference type="RefSeq" id="WP_213171667.1">
    <property type="nucleotide sequence ID" value="NZ_CP070496.1"/>
</dbReference>
<feature type="active site" description="Proton donor/acceptor" evidence="10">
    <location>
        <position position="267"/>
    </location>
</feature>
<feature type="domain" description="Amidohydrolase-related" evidence="13">
    <location>
        <begin position="47"/>
        <end position="371"/>
    </location>
</feature>
<evidence type="ECO:0000256" key="1">
    <source>
        <dbReference type="ARBA" id="ARBA00010716"/>
    </source>
</evidence>
<dbReference type="Proteomes" id="UP000662939">
    <property type="component" value="Chromosome"/>
</dbReference>
<name>A0A895XR66_9ACTN</name>
<dbReference type="SUPFAM" id="SSF51556">
    <property type="entry name" value="Metallo-dependent hydrolases"/>
    <property type="match status" value="1"/>
</dbReference>
<evidence type="ECO:0000256" key="7">
    <source>
        <dbReference type="ARBA" id="ARBA00047647"/>
    </source>
</evidence>